<name>A0A382XIG7_9ZZZZ</name>
<dbReference type="Gene3D" id="3.20.20.140">
    <property type="entry name" value="Metal-dependent hydrolases"/>
    <property type="match status" value="1"/>
</dbReference>
<sequence>MASKARERARQHKLKRLADKRLNYPNTVIGYWKEAMRERIEQTRKLAGFKVRRGDCHSHSTYSDGIGTVPEIAGWVEKAGLDFFFLTDHQTVRQKVECVNYRNMWWGQEPGTQHHHLGILGLDRKYAVKHDLVKDYNAVIALGAFPFIPHPKGWFPNRRYTKKQIIALNLLGDDFTMELINGANNIFDCFD</sequence>
<reference evidence="1" key="1">
    <citation type="submission" date="2018-05" db="EMBL/GenBank/DDBJ databases">
        <authorList>
            <person name="Lanie J.A."/>
            <person name="Ng W.-L."/>
            <person name="Kazmierczak K.M."/>
            <person name="Andrzejewski T.M."/>
            <person name="Davidsen T.M."/>
            <person name="Wayne K.J."/>
            <person name="Tettelin H."/>
            <person name="Glass J.I."/>
            <person name="Rusch D."/>
            <person name="Podicherti R."/>
            <person name="Tsui H.-C.T."/>
            <person name="Winkler M.E."/>
        </authorList>
    </citation>
    <scope>NUCLEOTIDE SEQUENCE</scope>
</reference>
<proteinExistence type="predicted"/>
<accession>A0A382XIG7</accession>
<feature type="non-terminal residue" evidence="1">
    <location>
        <position position="191"/>
    </location>
</feature>
<dbReference type="SUPFAM" id="SSF89550">
    <property type="entry name" value="PHP domain-like"/>
    <property type="match status" value="1"/>
</dbReference>
<dbReference type="EMBL" id="UINC01167887">
    <property type="protein sequence ID" value="SVD70630.1"/>
    <property type="molecule type" value="Genomic_DNA"/>
</dbReference>
<evidence type="ECO:0000313" key="1">
    <source>
        <dbReference type="EMBL" id="SVD70630.1"/>
    </source>
</evidence>
<organism evidence="1">
    <name type="scientific">marine metagenome</name>
    <dbReference type="NCBI Taxonomy" id="408172"/>
    <lineage>
        <taxon>unclassified sequences</taxon>
        <taxon>metagenomes</taxon>
        <taxon>ecological metagenomes</taxon>
    </lineage>
</organism>
<protein>
    <recommendedName>
        <fullName evidence="2">Polymerase/histidinol phosphatase N-terminal domain-containing protein</fullName>
    </recommendedName>
</protein>
<dbReference type="InterPro" id="IPR016195">
    <property type="entry name" value="Pol/histidinol_Pase-like"/>
</dbReference>
<evidence type="ECO:0008006" key="2">
    <source>
        <dbReference type="Google" id="ProtNLM"/>
    </source>
</evidence>
<dbReference type="AlphaFoldDB" id="A0A382XIG7"/>
<gene>
    <name evidence="1" type="ORF">METZ01_LOCUS423484</name>
</gene>